<proteinExistence type="inferred from homology"/>
<organism evidence="4 5">
    <name type="scientific">Ascoidea rubescens DSM 1968</name>
    <dbReference type="NCBI Taxonomy" id="1344418"/>
    <lineage>
        <taxon>Eukaryota</taxon>
        <taxon>Fungi</taxon>
        <taxon>Dikarya</taxon>
        <taxon>Ascomycota</taxon>
        <taxon>Saccharomycotina</taxon>
        <taxon>Saccharomycetes</taxon>
        <taxon>Ascoideaceae</taxon>
        <taxon>Ascoidea</taxon>
    </lineage>
</organism>
<dbReference type="OrthoDB" id="248120at2759"/>
<comment type="similarity">
    <text evidence="1">Belongs to the prefoldin subunit beta family.</text>
</comment>
<dbReference type="GO" id="GO:0051087">
    <property type="term" value="F:protein-folding chaperone binding"/>
    <property type="evidence" value="ECO:0007669"/>
    <property type="project" value="TreeGrafter"/>
</dbReference>
<dbReference type="GO" id="GO:0006457">
    <property type="term" value="P:protein folding"/>
    <property type="evidence" value="ECO:0007669"/>
    <property type="project" value="EnsemblFungi"/>
</dbReference>
<dbReference type="InParanoid" id="A0A1D2VQ25"/>
<dbReference type="GO" id="GO:0007021">
    <property type="term" value="P:tubulin complex assembly"/>
    <property type="evidence" value="ECO:0007669"/>
    <property type="project" value="EnsemblFungi"/>
</dbReference>
<dbReference type="FunCoup" id="A0A1D2VQ25">
    <property type="interactions" value="840"/>
</dbReference>
<dbReference type="GO" id="GO:0051131">
    <property type="term" value="P:chaperone-mediated protein complex assembly"/>
    <property type="evidence" value="ECO:0007669"/>
    <property type="project" value="TreeGrafter"/>
</dbReference>
<dbReference type="SUPFAM" id="SSF46579">
    <property type="entry name" value="Prefoldin"/>
    <property type="match status" value="1"/>
</dbReference>
<dbReference type="STRING" id="1344418.A0A1D2VQ25"/>
<evidence type="ECO:0000256" key="1">
    <source>
        <dbReference type="ARBA" id="ARBA00008045"/>
    </source>
</evidence>
<dbReference type="Gene3D" id="1.10.287.370">
    <property type="match status" value="1"/>
</dbReference>
<evidence type="ECO:0000256" key="3">
    <source>
        <dbReference type="SAM" id="Coils"/>
    </source>
</evidence>
<dbReference type="GO" id="GO:0032968">
    <property type="term" value="P:positive regulation of transcription elongation by RNA polymerase II"/>
    <property type="evidence" value="ECO:0007669"/>
    <property type="project" value="EnsemblFungi"/>
</dbReference>
<protein>
    <submittedName>
        <fullName evidence="4">Prefoldin</fullName>
    </submittedName>
</protein>
<dbReference type="PANTHER" id="PTHR21431:SF0">
    <property type="entry name" value="PREFOLDIN SUBUNIT 6"/>
    <property type="match status" value="1"/>
</dbReference>
<dbReference type="GeneID" id="30963717"/>
<reference evidence="5" key="1">
    <citation type="submission" date="2016-05" db="EMBL/GenBank/DDBJ databases">
        <title>Comparative genomics of biotechnologically important yeasts.</title>
        <authorList>
            <consortium name="DOE Joint Genome Institute"/>
            <person name="Riley R."/>
            <person name="Haridas S."/>
            <person name="Wolfe K.H."/>
            <person name="Lopes M.R."/>
            <person name="Hittinger C.T."/>
            <person name="Goker M."/>
            <person name="Salamov A."/>
            <person name="Wisecaver J."/>
            <person name="Long T.M."/>
            <person name="Aerts A.L."/>
            <person name="Barry K."/>
            <person name="Choi C."/>
            <person name="Clum A."/>
            <person name="Coughlan A.Y."/>
            <person name="Deshpande S."/>
            <person name="Douglass A.P."/>
            <person name="Hanson S.J."/>
            <person name="Klenk H.-P."/>
            <person name="Labutti K."/>
            <person name="Lapidus A."/>
            <person name="Lindquist E."/>
            <person name="Lipzen A."/>
            <person name="Meier-Kolthoff J.P."/>
            <person name="Ohm R.A."/>
            <person name="Otillar R.P."/>
            <person name="Pangilinan J."/>
            <person name="Peng Y."/>
            <person name="Rokas A."/>
            <person name="Rosa C.A."/>
            <person name="Scheuner C."/>
            <person name="Sibirny A.A."/>
            <person name="Slot J.C."/>
            <person name="Stielow J.B."/>
            <person name="Sun H."/>
            <person name="Kurtzman C.P."/>
            <person name="Blackwell M."/>
            <person name="Grigoriev I.V."/>
            <person name="Jeffries T.W."/>
        </authorList>
    </citation>
    <scope>NUCLEOTIDE SEQUENCE [LARGE SCALE GENOMIC DNA]</scope>
    <source>
        <strain evidence="5">DSM 1968</strain>
    </source>
</reference>
<evidence type="ECO:0000313" key="4">
    <source>
        <dbReference type="EMBL" id="ODV63684.1"/>
    </source>
</evidence>
<dbReference type="GO" id="GO:0015631">
    <property type="term" value="F:tubulin binding"/>
    <property type="evidence" value="ECO:0007669"/>
    <property type="project" value="EnsemblFungi"/>
</dbReference>
<gene>
    <name evidence="4" type="ORF">ASCRUDRAFT_28965</name>
</gene>
<name>A0A1D2VQ25_9ASCO</name>
<evidence type="ECO:0000313" key="5">
    <source>
        <dbReference type="Proteomes" id="UP000095038"/>
    </source>
</evidence>
<dbReference type="AlphaFoldDB" id="A0A1D2VQ25"/>
<dbReference type="Proteomes" id="UP000095038">
    <property type="component" value="Unassembled WGS sequence"/>
</dbReference>
<dbReference type="Pfam" id="PF01920">
    <property type="entry name" value="Prefoldin_2"/>
    <property type="match status" value="1"/>
</dbReference>
<sequence>MATEREQFEQISADYAVIQKTMNELIISRQKLETQYQENKIVKDEFDILEKDPSSSSNKLYKLIGSILIPTNLADSQNNINKRITYIQSEISSVELKIKAQQAELETKREAILRLRSKIGSGVAA</sequence>
<dbReference type="PANTHER" id="PTHR21431">
    <property type="entry name" value="PREFOLDIN SUBUNIT 6"/>
    <property type="match status" value="1"/>
</dbReference>
<dbReference type="CDD" id="cd23161">
    <property type="entry name" value="Prefoldin_6"/>
    <property type="match status" value="1"/>
</dbReference>
<dbReference type="GO" id="GO:0051082">
    <property type="term" value="F:unfolded protein binding"/>
    <property type="evidence" value="ECO:0007669"/>
    <property type="project" value="InterPro"/>
</dbReference>
<dbReference type="EMBL" id="KV454475">
    <property type="protein sequence ID" value="ODV63684.1"/>
    <property type="molecule type" value="Genomic_DNA"/>
</dbReference>
<dbReference type="GO" id="GO:0016272">
    <property type="term" value="C:prefoldin complex"/>
    <property type="evidence" value="ECO:0007669"/>
    <property type="project" value="EnsemblFungi"/>
</dbReference>
<dbReference type="RefSeq" id="XP_020049991.1">
    <property type="nucleotide sequence ID" value="XM_020190081.1"/>
</dbReference>
<feature type="coiled-coil region" evidence="3">
    <location>
        <begin position="91"/>
        <end position="118"/>
    </location>
</feature>
<evidence type="ECO:0000256" key="2">
    <source>
        <dbReference type="ARBA" id="ARBA00023186"/>
    </source>
</evidence>
<dbReference type="InterPro" id="IPR009053">
    <property type="entry name" value="Prefoldin"/>
</dbReference>
<keyword evidence="5" id="KW-1185">Reference proteome</keyword>
<dbReference type="InterPro" id="IPR002777">
    <property type="entry name" value="PFD_beta-like"/>
</dbReference>
<keyword evidence="2" id="KW-0143">Chaperone</keyword>
<keyword evidence="3" id="KW-0175">Coiled coil</keyword>
<accession>A0A1D2VQ25</accession>
<dbReference type="GO" id="GO:0005737">
    <property type="term" value="C:cytoplasm"/>
    <property type="evidence" value="ECO:0007669"/>
    <property type="project" value="EnsemblFungi"/>
</dbReference>